<evidence type="ECO:0000256" key="6">
    <source>
        <dbReference type="ARBA" id="ARBA00023136"/>
    </source>
</evidence>
<feature type="domain" description="EamA" evidence="8">
    <location>
        <begin position="169"/>
        <end position="305"/>
    </location>
</feature>
<keyword evidence="4 7" id="KW-0812">Transmembrane</keyword>
<sequence>MNRKSAFLTTTMGVCLTAMVCCALWGSAFPCIKIGYQLFLIDGNDISSQLLFAGCRFTLAGLLTILIGSLMNRRPLIPRKTSWIRIAKLSLFQTVIQYLFFYVGLAHTTGVKASIIEASNVFVAILIASLIFRQEKLDKHKIIGCIAGFAGVVLININQGGLDMSLSLTGEGFILLSTIAYAVSSVLIKSYSREDNPVMLSGWQFLLGGIIMILCGYLTGGSVSVWTAPSISMLFYLAAVSAVAYSLWGILLKLNPVSKVAVFGFMNPVFGVILSALFLGEGQQAFGLTATGALFLVCIGIYIVNKPASSQS</sequence>
<comment type="subcellular location">
    <subcellularLocation>
        <location evidence="1">Cell membrane</location>
        <topology evidence="1">Multi-pass membrane protein</topology>
    </subcellularLocation>
</comment>
<feature type="transmembrane region" description="Helical" evidence="7">
    <location>
        <begin position="113"/>
        <end position="132"/>
    </location>
</feature>
<comment type="similarity">
    <text evidence="2">Belongs to the EamA transporter family.</text>
</comment>
<evidence type="ECO:0000256" key="5">
    <source>
        <dbReference type="ARBA" id="ARBA00022989"/>
    </source>
</evidence>
<dbReference type="PANTHER" id="PTHR32322">
    <property type="entry name" value="INNER MEMBRANE TRANSPORTER"/>
    <property type="match status" value="1"/>
</dbReference>
<feature type="transmembrane region" description="Helical" evidence="7">
    <location>
        <begin position="226"/>
        <end position="248"/>
    </location>
</feature>
<dbReference type="Pfam" id="PF00892">
    <property type="entry name" value="EamA"/>
    <property type="match status" value="2"/>
</dbReference>
<dbReference type="Proteomes" id="UP000248057">
    <property type="component" value="Unassembled WGS sequence"/>
</dbReference>
<feature type="transmembrane region" description="Helical" evidence="7">
    <location>
        <begin position="260"/>
        <end position="279"/>
    </location>
</feature>
<feature type="transmembrane region" description="Helical" evidence="7">
    <location>
        <begin position="168"/>
        <end position="188"/>
    </location>
</feature>
<evidence type="ECO:0000256" key="1">
    <source>
        <dbReference type="ARBA" id="ARBA00004651"/>
    </source>
</evidence>
<reference evidence="9 10" key="1">
    <citation type="submission" date="2018-05" db="EMBL/GenBank/DDBJ databases">
        <title>Genomic Encyclopedia of Type Strains, Phase IV (KMG-IV): sequencing the most valuable type-strain genomes for metagenomic binning, comparative biology and taxonomic classification.</title>
        <authorList>
            <person name="Goeker M."/>
        </authorList>
    </citation>
    <scope>NUCLEOTIDE SEQUENCE [LARGE SCALE GENOMIC DNA]</scope>
    <source>
        <strain evidence="9 10">DSM 24995</strain>
    </source>
</reference>
<keyword evidence="3" id="KW-1003">Cell membrane</keyword>
<dbReference type="EMBL" id="QJKD01000001">
    <property type="protein sequence ID" value="PXX57105.1"/>
    <property type="molecule type" value="Genomic_DNA"/>
</dbReference>
<keyword evidence="10" id="KW-1185">Reference proteome</keyword>
<accession>A0A2V3YCK2</accession>
<feature type="transmembrane region" description="Helical" evidence="7">
    <location>
        <begin position="46"/>
        <end position="68"/>
    </location>
</feature>
<evidence type="ECO:0000313" key="10">
    <source>
        <dbReference type="Proteomes" id="UP000248057"/>
    </source>
</evidence>
<keyword evidence="6 7" id="KW-0472">Membrane</keyword>
<evidence type="ECO:0000256" key="4">
    <source>
        <dbReference type="ARBA" id="ARBA00022692"/>
    </source>
</evidence>
<feature type="transmembrane region" description="Helical" evidence="7">
    <location>
        <begin position="200"/>
        <end position="220"/>
    </location>
</feature>
<evidence type="ECO:0000256" key="2">
    <source>
        <dbReference type="ARBA" id="ARBA00007362"/>
    </source>
</evidence>
<feature type="transmembrane region" description="Helical" evidence="7">
    <location>
        <begin position="89"/>
        <end position="107"/>
    </location>
</feature>
<dbReference type="RefSeq" id="WP_110321389.1">
    <property type="nucleotide sequence ID" value="NZ_QJKD01000001.1"/>
</dbReference>
<dbReference type="GO" id="GO:0005886">
    <property type="term" value="C:plasma membrane"/>
    <property type="evidence" value="ECO:0007669"/>
    <property type="project" value="UniProtKB-SubCell"/>
</dbReference>
<gene>
    <name evidence="9" type="ORF">DFR60_101413</name>
</gene>
<dbReference type="InterPro" id="IPR050638">
    <property type="entry name" value="AA-Vitamin_Transporters"/>
</dbReference>
<feature type="domain" description="EamA" evidence="8">
    <location>
        <begin position="15"/>
        <end position="156"/>
    </location>
</feature>
<evidence type="ECO:0000313" key="9">
    <source>
        <dbReference type="EMBL" id="PXX57105.1"/>
    </source>
</evidence>
<proteinExistence type="inferred from homology"/>
<dbReference type="InterPro" id="IPR037185">
    <property type="entry name" value="EmrE-like"/>
</dbReference>
<keyword evidence="5 7" id="KW-1133">Transmembrane helix</keyword>
<feature type="transmembrane region" description="Helical" evidence="7">
    <location>
        <begin position="285"/>
        <end position="304"/>
    </location>
</feature>
<dbReference type="GeneID" id="86059758"/>
<dbReference type="PANTHER" id="PTHR32322:SF18">
    <property type="entry name" value="S-ADENOSYLMETHIONINE_S-ADENOSYLHOMOCYSTEINE TRANSPORTER"/>
    <property type="match status" value="1"/>
</dbReference>
<dbReference type="InterPro" id="IPR000620">
    <property type="entry name" value="EamA_dom"/>
</dbReference>
<dbReference type="SUPFAM" id="SSF103481">
    <property type="entry name" value="Multidrug resistance efflux transporter EmrE"/>
    <property type="match status" value="2"/>
</dbReference>
<protein>
    <submittedName>
        <fullName evidence="9">Drug/metabolite transporter (DMT)-like permease</fullName>
    </submittedName>
</protein>
<comment type="caution">
    <text evidence="9">The sequence shown here is derived from an EMBL/GenBank/DDBJ whole genome shotgun (WGS) entry which is preliminary data.</text>
</comment>
<feature type="transmembrane region" description="Helical" evidence="7">
    <location>
        <begin position="144"/>
        <end position="162"/>
    </location>
</feature>
<evidence type="ECO:0000256" key="7">
    <source>
        <dbReference type="SAM" id="Phobius"/>
    </source>
</evidence>
<evidence type="ECO:0000256" key="3">
    <source>
        <dbReference type="ARBA" id="ARBA00022475"/>
    </source>
</evidence>
<organism evidence="9 10">
    <name type="scientific">Hungatella effluvii</name>
    <dbReference type="NCBI Taxonomy" id="1096246"/>
    <lineage>
        <taxon>Bacteria</taxon>
        <taxon>Bacillati</taxon>
        <taxon>Bacillota</taxon>
        <taxon>Clostridia</taxon>
        <taxon>Lachnospirales</taxon>
        <taxon>Lachnospiraceae</taxon>
        <taxon>Hungatella</taxon>
    </lineage>
</organism>
<evidence type="ECO:0000259" key="8">
    <source>
        <dbReference type="Pfam" id="PF00892"/>
    </source>
</evidence>
<dbReference type="AlphaFoldDB" id="A0A2V3YCK2"/>
<name>A0A2V3YCK2_9FIRM</name>